<feature type="region of interest" description="Disordered" evidence="1">
    <location>
        <begin position="46"/>
        <end position="85"/>
    </location>
</feature>
<keyword evidence="3" id="KW-1185">Reference proteome</keyword>
<evidence type="ECO:0000313" key="3">
    <source>
        <dbReference type="Proteomes" id="UP000887013"/>
    </source>
</evidence>
<protein>
    <submittedName>
        <fullName evidence="2">Uncharacterized protein</fullName>
    </submittedName>
</protein>
<comment type="caution">
    <text evidence="2">The sequence shown here is derived from an EMBL/GenBank/DDBJ whole genome shotgun (WGS) entry which is preliminary data.</text>
</comment>
<organism evidence="2 3">
    <name type="scientific">Nephila pilipes</name>
    <name type="common">Giant wood spider</name>
    <name type="synonym">Nephila maculata</name>
    <dbReference type="NCBI Taxonomy" id="299642"/>
    <lineage>
        <taxon>Eukaryota</taxon>
        <taxon>Metazoa</taxon>
        <taxon>Ecdysozoa</taxon>
        <taxon>Arthropoda</taxon>
        <taxon>Chelicerata</taxon>
        <taxon>Arachnida</taxon>
        <taxon>Araneae</taxon>
        <taxon>Araneomorphae</taxon>
        <taxon>Entelegynae</taxon>
        <taxon>Araneoidea</taxon>
        <taxon>Nephilidae</taxon>
        <taxon>Nephila</taxon>
    </lineage>
</organism>
<dbReference type="EMBL" id="BMAW01066692">
    <property type="protein sequence ID" value="GFT55987.1"/>
    <property type="molecule type" value="Genomic_DNA"/>
</dbReference>
<evidence type="ECO:0000256" key="1">
    <source>
        <dbReference type="SAM" id="MobiDB-lite"/>
    </source>
</evidence>
<evidence type="ECO:0000313" key="2">
    <source>
        <dbReference type="EMBL" id="GFT55987.1"/>
    </source>
</evidence>
<proteinExistence type="predicted"/>
<dbReference type="Proteomes" id="UP000887013">
    <property type="component" value="Unassembled WGS sequence"/>
</dbReference>
<name>A0A8X6TY60_NEPPI</name>
<accession>A0A8X6TY60</accession>
<feature type="compositionally biased region" description="Polar residues" evidence="1">
    <location>
        <begin position="73"/>
        <end position="85"/>
    </location>
</feature>
<dbReference type="AlphaFoldDB" id="A0A8X6TY60"/>
<gene>
    <name evidence="2" type="ORF">NPIL_636511</name>
</gene>
<sequence>MRRRGIYPETLESLQRAKKKRRILSRELFEEVAYIKGRWARTASLEGLMSPENRRRLHKQKRFPPPDGDHQRSGGTCQSSADEQQ</sequence>
<reference evidence="2" key="1">
    <citation type="submission" date="2020-08" db="EMBL/GenBank/DDBJ databases">
        <title>Multicomponent nature underlies the extraordinary mechanical properties of spider dragline silk.</title>
        <authorList>
            <person name="Kono N."/>
            <person name="Nakamura H."/>
            <person name="Mori M."/>
            <person name="Yoshida Y."/>
            <person name="Ohtoshi R."/>
            <person name="Malay A.D."/>
            <person name="Moran D.A.P."/>
            <person name="Tomita M."/>
            <person name="Numata K."/>
            <person name="Arakawa K."/>
        </authorList>
    </citation>
    <scope>NUCLEOTIDE SEQUENCE</scope>
</reference>